<keyword evidence="2" id="KW-0732">Signal</keyword>
<evidence type="ECO:0000256" key="1">
    <source>
        <dbReference type="SAM" id="Phobius"/>
    </source>
</evidence>
<dbReference type="InterPro" id="IPR008020">
    <property type="entry name" value="G8P"/>
</dbReference>
<dbReference type="AlphaFoldDB" id="A0A2S6GPV7"/>
<name>A0A2S6GPV7_9GAMM</name>
<evidence type="ECO:0000313" key="4">
    <source>
        <dbReference type="Proteomes" id="UP000238071"/>
    </source>
</evidence>
<keyword evidence="3" id="KW-0946">Virion</keyword>
<sequence length="66" mass="6654">MNKSLKLRLAAISAGSLAMVSNAFAAVPAGVTTAISDAGSDTVAVSTAVFVVIVAIYSIKLMRKAL</sequence>
<dbReference type="RefSeq" id="WP_104424815.1">
    <property type="nucleotide sequence ID" value="NZ_PTIY01000014.1"/>
</dbReference>
<dbReference type="Proteomes" id="UP000238071">
    <property type="component" value="Unassembled WGS sequence"/>
</dbReference>
<protein>
    <submittedName>
        <fullName evidence="3">Virion coat protein B</fullName>
    </submittedName>
</protein>
<proteinExistence type="predicted"/>
<accession>A0A2S6GPV7</accession>
<feature type="transmembrane region" description="Helical" evidence="1">
    <location>
        <begin position="41"/>
        <end position="59"/>
    </location>
</feature>
<dbReference type="EMBL" id="PTIY01000014">
    <property type="protein sequence ID" value="PPK67258.1"/>
    <property type="molecule type" value="Genomic_DNA"/>
</dbReference>
<organism evidence="3 4">
    <name type="scientific">Methylobacter tundripaludum</name>
    <dbReference type="NCBI Taxonomy" id="173365"/>
    <lineage>
        <taxon>Bacteria</taxon>
        <taxon>Pseudomonadati</taxon>
        <taxon>Pseudomonadota</taxon>
        <taxon>Gammaproteobacteria</taxon>
        <taxon>Methylococcales</taxon>
        <taxon>Methylococcaceae</taxon>
        <taxon>Methylobacter</taxon>
    </lineage>
</organism>
<dbReference type="Pfam" id="PF05356">
    <property type="entry name" value="Phage_Coat_B"/>
    <property type="match status" value="1"/>
</dbReference>
<feature type="chain" id="PRO_5015406196" evidence="2">
    <location>
        <begin position="26"/>
        <end position="66"/>
    </location>
</feature>
<keyword evidence="3" id="KW-0167">Capsid protein</keyword>
<keyword evidence="1" id="KW-0812">Transmembrane</keyword>
<feature type="signal peptide" evidence="2">
    <location>
        <begin position="1"/>
        <end position="25"/>
    </location>
</feature>
<evidence type="ECO:0000256" key="2">
    <source>
        <dbReference type="SAM" id="SignalP"/>
    </source>
</evidence>
<keyword evidence="4" id="KW-1185">Reference proteome</keyword>
<evidence type="ECO:0000313" key="3">
    <source>
        <dbReference type="EMBL" id="PPK67258.1"/>
    </source>
</evidence>
<reference evidence="3 4" key="1">
    <citation type="submission" date="2018-02" db="EMBL/GenBank/DDBJ databases">
        <title>Subsurface microbial communities from deep shales in Ohio and West Virginia, USA.</title>
        <authorList>
            <person name="Wrighton K."/>
        </authorList>
    </citation>
    <scope>NUCLEOTIDE SEQUENCE [LARGE SCALE GENOMIC DNA]</scope>
    <source>
        <strain evidence="3 4">OWC-G53F</strain>
    </source>
</reference>
<gene>
    <name evidence="3" type="ORF">B0F88_1145</name>
</gene>
<keyword evidence="1" id="KW-0472">Membrane</keyword>
<keyword evidence="1" id="KW-1133">Transmembrane helix</keyword>
<comment type="caution">
    <text evidence="3">The sequence shown here is derived from an EMBL/GenBank/DDBJ whole genome shotgun (WGS) entry which is preliminary data.</text>
</comment>